<evidence type="ECO:0000313" key="3">
    <source>
        <dbReference type="Proteomes" id="UP000694904"/>
    </source>
</evidence>
<keyword evidence="4" id="KW-0804">Transcription</keyword>
<feature type="compositionally biased region" description="Acidic residues" evidence="1">
    <location>
        <begin position="22"/>
        <end position="37"/>
    </location>
</feature>
<gene>
    <name evidence="4" type="primary">LOC108612444</name>
</gene>
<sequence length="107" mass="12492">MRSILMLALFGFVLLSTTATAEETEQTDDIDIAEENYDELKDAEEYKDDLDYKEDEDYKDDLDDKDDVNEEDDKLDEDDKDGLDYAQDEYDADSFYPEETQKSEPSE</sequence>
<feature type="compositionally biased region" description="Acidic residues" evidence="1">
    <location>
        <begin position="45"/>
        <end position="92"/>
    </location>
</feature>
<name>A0ABM1P0T0_DROAR</name>
<keyword evidence="2" id="KW-0732">Signal</keyword>
<dbReference type="Proteomes" id="UP000694904">
    <property type="component" value="Chromosome 4"/>
</dbReference>
<evidence type="ECO:0000313" key="4">
    <source>
        <dbReference type="RefSeq" id="XP_017860816.1"/>
    </source>
</evidence>
<reference evidence="3" key="2">
    <citation type="journal article" date="2016" name="G3 (Bethesda)">
        <title>Genome Evolution in Three Species of Cactophilic Drosophila.</title>
        <authorList>
            <person name="Sanchez-Flores A."/>
            <person name="Penazola F."/>
            <person name="Carpinteyro-Ponce J."/>
            <person name="Nazario-Yepiz N."/>
            <person name="Abreu-Goodger C."/>
            <person name="Machado C.A."/>
            <person name="Markow T.A."/>
        </authorList>
    </citation>
    <scope>NUCLEOTIDE SEQUENCE [LARGE SCALE GENOMIC DNA]</scope>
</reference>
<dbReference type="GO" id="GO:0000428">
    <property type="term" value="C:DNA-directed RNA polymerase complex"/>
    <property type="evidence" value="ECO:0007669"/>
    <property type="project" value="UniProtKB-KW"/>
</dbReference>
<feature type="region of interest" description="Disordered" evidence="1">
    <location>
        <begin position="18"/>
        <end position="107"/>
    </location>
</feature>
<organism evidence="3 4">
    <name type="scientific">Drosophila arizonae</name>
    <name type="common">Fruit fly</name>
    <dbReference type="NCBI Taxonomy" id="7263"/>
    <lineage>
        <taxon>Eukaryota</taxon>
        <taxon>Metazoa</taxon>
        <taxon>Ecdysozoa</taxon>
        <taxon>Arthropoda</taxon>
        <taxon>Hexapoda</taxon>
        <taxon>Insecta</taxon>
        <taxon>Pterygota</taxon>
        <taxon>Neoptera</taxon>
        <taxon>Endopterygota</taxon>
        <taxon>Diptera</taxon>
        <taxon>Brachycera</taxon>
        <taxon>Muscomorpha</taxon>
        <taxon>Ephydroidea</taxon>
        <taxon>Drosophilidae</taxon>
        <taxon>Drosophila</taxon>
    </lineage>
</organism>
<evidence type="ECO:0000256" key="2">
    <source>
        <dbReference type="SAM" id="SignalP"/>
    </source>
</evidence>
<proteinExistence type="predicted"/>
<keyword evidence="3" id="KW-1185">Reference proteome</keyword>
<accession>A0ABM1P0T0</accession>
<dbReference type="RefSeq" id="XP_017860816.1">
    <property type="nucleotide sequence ID" value="XM_018005327.1"/>
</dbReference>
<feature type="signal peptide" evidence="2">
    <location>
        <begin position="1"/>
        <end position="21"/>
    </location>
</feature>
<feature type="chain" id="PRO_5047198920" evidence="2">
    <location>
        <begin position="22"/>
        <end position="107"/>
    </location>
</feature>
<keyword evidence="4" id="KW-0240">DNA-directed RNA polymerase</keyword>
<protein>
    <submittedName>
        <fullName evidence="4">Probable DNA-directed RNA polymerase subunit delta</fullName>
    </submittedName>
</protein>
<reference evidence="4" key="3">
    <citation type="submission" date="2025-08" db="UniProtKB">
        <authorList>
            <consortium name="RefSeq"/>
        </authorList>
    </citation>
    <scope>IDENTIFICATION</scope>
    <source>
        <tissue evidence="4">Whole organism</tissue>
    </source>
</reference>
<reference evidence="3" key="1">
    <citation type="journal article" date="1997" name="Nucleic Acids Res.">
        <title>tRNAscan-SE: a program for improved detection of transfer RNA genes in genomic sequence.</title>
        <authorList>
            <person name="Lowe T.M."/>
            <person name="Eddy S.R."/>
        </authorList>
    </citation>
    <scope>NUCLEOTIDE SEQUENCE [LARGE SCALE GENOMIC DNA]</scope>
</reference>
<dbReference type="GeneID" id="108612444"/>
<evidence type="ECO:0000256" key="1">
    <source>
        <dbReference type="SAM" id="MobiDB-lite"/>
    </source>
</evidence>